<dbReference type="AlphaFoldDB" id="A0A9X8ZES0"/>
<name>A0A9X8ZES0_9BACI</name>
<dbReference type="Pfam" id="PF01636">
    <property type="entry name" value="APH"/>
    <property type="match status" value="1"/>
</dbReference>
<keyword evidence="1" id="KW-0812">Transmembrane</keyword>
<dbReference type="PANTHER" id="PTHR41283:SF1">
    <property type="entry name" value="AMINOGLYCOSIDE PHOSPHOTRANSFERASE DOMAIN-CONTAINING PROTEIN"/>
    <property type="match status" value="1"/>
</dbReference>
<feature type="transmembrane region" description="Helical" evidence="1">
    <location>
        <begin position="251"/>
        <end position="273"/>
    </location>
</feature>
<dbReference type="OrthoDB" id="334783at2"/>
<keyword evidence="1" id="KW-0472">Membrane</keyword>
<dbReference type="SUPFAM" id="SSF56112">
    <property type="entry name" value="Protein kinase-like (PK-like)"/>
    <property type="match status" value="1"/>
</dbReference>
<protein>
    <submittedName>
        <fullName evidence="3">Aminoglycoside phosphotransferase family protein</fullName>
    </submittedName>
</protein>
<comment type="caution">
    <text evidence="3">The sequence shown here is derived from an EMBL/GenBank/DDBJ whole genome shotgun (WGS) entry which is preliminary data.</text>
</comment>
<evidence type="ECO:0000313" key="3">
    <source>
        <dbReference type="EMBL" id="TKH08810.1"/>
    </source>
</evidence>
<proteinExistence type="predicted"/>
<evidence type="ECO:0000259" key="2">
    <source>
        <dbReference type="Pfam" id="PF01636"/>
    </source>
</evidence>
<dbReference type="InterPro" id="IPR011009">
    <property type="entry name" value="Kinase-like_dom_sf"/>
</dbReference>
<sequence length="309" mass="36568">MDDIIKTLQYRVKFLQNATKIEKLSKGYSPDKKYVVYVDDNKFLLRVYDMLGYEKKKTEFQILNKMKQFNVQSSQPIDIGIIEALNAGYNIYSYIDGIDAKEAIHTLKVEEQYKIGMEAGIQLSRMHLYEAPSTVKNWYDRAMDKHYRYLNAYKSCGIKIKNDEKIIDFIEKNKHHVKNRSNHFQHDDFHLENIILKDKQYVGVIDFNNFDWGDPYHDFVKVALFQRELSVPFSIGQIEGYFGGSVPEDFWMLYSIYTGMVIFSSVVWSLRFAPDYLDAMITRLYVVLEDHKNFELLKPTWYQPNRLLS</sequence>
<dbReference type="Proteomes" id="UP000309170">
    <property type="component" value="Unassembled WGS sequence"/>
</dbReference>
<dbReference type="PANTHER" id="PTHR41283">
    <property type="entry name" value="AMINOGLYCOSIDE PHOSPHOTRANSFERASE"/>
    <property type="match status" value="1"/>
</dbReference>
<evidence type="ECO:0000313" key="4">
    <source>
        <dbReference type="Proteomes" id="UP000309170"/>
    </source>
</evidence>
<dbReference type="EMBL" id="SZNT01000333">
    <property type="protein sequence ID" value="TKH08810.1"/>
    <property type="molecule type" value="Genomic_DNA"/>
</dbReference>
<keyword evidence="1" id="KW-1133">Transmembrane helix</keyword>
<dbReference type="RefSeq" id="WP_137020275.1">
    <property type="nucleotide sequence ID" value="NZ_SZNS01000088.1"/>
</dbReference>
<reference evidence="3 4" key="1">
    <citation type="journal article" date="2019" name="Environ. Microbiol.">
        <title>An active ?-lactamase is a part of an orchestrated cell wall stress resistance network of Bacillus subtilis and related rhizosphere species.</title>
        <authorList>
            <person name="Bucher T."/>
            <person name="Keren-Paz A."/>
            <person name="Hausser J."/>
            <person name="Olender T."/>
            <person name="Cytryn E."/>
            <person name="Kolodkin-Gal I."/>
        </authorList>
    </citation>
    <scope>NUCLEOTIDE SEQUENCE [LARGE SCALE GENOMIC DNA]</scope>
    <source>
        <strain evidence="3 4">I4</strain>
    </source>
</reference>
<organism evidence="3 4">
    <name type="scientific">Peribacillus simplex</name>
    <dbReference type="NCBI Taxonomy" id="1478"/>
    <lineage>
        <taxon>Bacteria</taxon>
        <taxon>Bacillati</taxon>
        <taxon>Bacillota</taxon>
        <taxon>Bacilli</taxon>
        <taxon>Bacillales</taxon>
        <taxon>Bacillaceae</taxon>
        <taxon>Peribacillus</taxon>
    </lineage>
</organism>
<evidence type="ECO:0000256" key="1">
    <source>
        <dbReference type="SAM" id="Phobius"/>
    </source>
</evidence>
<accession>A0A9X8ZES0</accession>
<gene>
    <name evidence="3" type="ORF">FC678_19180</name>
</gene>
<feature type="domain" description="Aminoglycoside phosphotransferase" evidence="2">
    <location>
        <begin position="21"/>
        <end position="242"/>
    </location>
</feature>
<dbReference type="Gene3D" id="3.90.1200.10">
    <property type="match status" value="1"/>
</dbReference>
<dbReference type="InterPro" id="IPR002575">
    <property type="entry name" value="Aminoglycoside_PTrfase"/>
</dbReference>